<comment type="caution">
    <text evidence="5">The sequence shown here is derived from an EMBL/GenBank/DDBJ whole genome shotgun (WGS) entry which is preliminary data.</text>
</comment>
<proteinExistence type="predicted"/>
<feature type="signal peptide" evidence="4">
    <location>
        <begin position="1"/>
        <end position="18"/>
    </location>
</feature>
<dbReference type="SMART" id="SM00028">
    <property type="entry name" value="TPR"/>
    <property type="match status" value="4"/>
</dbReference>
<keyword evidence="6" id="KW-1185">Reference proteome</keyword>
<dbReference type="SUPFAM" id="SSF48452">
    <property type="entry name" value="TPR-like"/>
    <property type="match status" value="2"/>
</dbReference>
<dbReference type="Pfam" id="PF13174">
    <property type="entry name" value="TPR_6"/>
    <property type="match status" value="1"/>
</dbReference>
<dbReference type="EMBL" id="VLPL01000003">
    <property type="protein sequence ID" value="TSJ45499.1"/>
    <property type="molecule type" value="Genomic_DNA"/>
</dbReference>
<feature type="chain" id="PRO_5022053814" evidence="4">
    <location>
        <begin position="19"/>
        <end position="609"/>
    </location>
</feature>
<dbReference type="InterPro" id="IPR051012">
    <property type="entry name" value="CellSynth/LPSAsmb/PSIAsmb"/>
</dbReference>
<protein>
    <submittedName>
        <fullName evidence="5">Tetratricopeptide repeat protein</fullName>
    </submittedName>
</protein>
<dbReference type="RefSeq" id="WP_144332455.1">
    <property type="nucleotide sequence ID" value="NZ_VLPL01000003.1"/>
</dbReference>
<dbReference type="InterPro" id="IPR011990">
    <property type="entry name" value="TPR-like_helical_dom_sf"/>
</dbReference>
<evidence type="ECO:0000313" key="6">
    <source>
        <dbReference type="Proteomes" id="UP000316008"/>
    </source>
</evidence>
<accession>A0A556N0E2</accession>
<evidence type="ECO:0000256" key="2">
    <source>
        <dbReference type="ARBA" id="ARBA00022803"/>
    </source>
</evidence>
<gene>
    <name evidence="5" type="ORF">FO442_07010</name>
</gene>
<dbReference type="PANTHER" id="PTHR45586:SF1">
    <property type="entry name" value="LIPOPOLYSACCHARIDE ASSEMBLY PROTEIN B"/>
    <property type="match status" value="1"/>
</dbReference>
<evidence type="ECO:0000256" key="1">
    <source>
        <dbReference type="ARBA" id="ARBA00022737"/>
    </source>
</evidence>
<name>A0A556N0E2_9FLAO</name>
<dbReference type="PANTHER" id="PTHR45586">
    <property type="entry name" value="TPR REPEAT-CONTAINING PROTEIN PA4667"/>
    <property type="match status" value="1"/>
</dbReference>
<dbReference type="PROSITE" id="PS50005">
    <property type="entry name" value="TPR"/>
    <property type="match status" value="1"/>
</dbReference>
<dbReference type="InterPro" id="IPR019734">
    <property type="entry name" value="TPR_rpt"/>
</dbReference>
<keyword evidence="2 3" id="KW-0802">TPR repeat</keyword>
<keyword evidence="1" id="KW-0677">Repeat</keyword>
<evidence type="ECO:0000313" key="5">
    <source>
        <dbReference type="EMBL" id="TSJ45499.1"/>
    </source>
</evidence>
<evidence type="ECO:0000256" key="4">
    <source>
        <dbReference type="SAM" id="SignalP"/>
    </source>
</evidence>
<dbReference type="Gene3D" id="1.25.40.10">
    <property type="entry name" value="Tetratricopeptide repeat domain"/>
    <property type="match status" value="3"/>
</dbReference>
<evidence type="ECO:0000256" key="3">
    <source>
        <dbReference type="PROSITE-ProRule" id="PRU00339"/>
    </source>
</evidence>
<dbReference type="AlphaFoldDB" id="A0A556N0E2"/>
<keyword evidence="4" id="KW-0732">Signal</keyword>
<reference evidence="5 6" key="1">
    <citation type="submission" date="2019-07" db="EMBL/GenBank/DDBJ databases">
        <authorList>
            <person name="Huq M.A."/>
        </authorList>
    </citation>
    <scope>NUCLEOTIDE SEQUENCE [LARGE SCALE GENOMIC DNA]</scope>
    <source>
        <strain evidence="5 6">MAH-3</strain>
    </source>
</reference>
<dbReference type="OrthoDB" id="9763354at2"/>
<dbReference type="Proteomes" id="UP000316008">
    <property type="component" value="Unassembled WGS sequence"/>
</dbReference>
<dbReference type="Pfam" id="PF13176">
    <property type="entry name" value="TPR_7"/>
    <property type="match status" value="1"/>
</dbReference>
<sequence>MKQALFFCCLLLSFALSAQTSTDQQLANLYYNNGEFDKALPYFEKIITKQSTKFDQLRYVDCLEKTNQIKDAEKFLKKLVSANSNDFDYTIALGDLYERTERVSQTEKLYNDRIKQVASNGYEVIELYNSFIKKGKVEWGLKTLESGRKELKKNYPLQIQFAEVYSLLGRTDEMIDEYFDILDQYPNYSSNIQNALTKQIDFSEDKTGVYQKLKDKLLVRIQKKPNDFVYSEMLIWLFIQKKEFKSALVQTQALDRREKGTGNRVMDLAETCVENSDYATARLAYKYIIDQGTQNPNYYSAYGALLNIRYREITIEKNYRPQDIIEAEKEYREGLKLLGWGRNAVYTAKELAEIKAYYGNDAKGAADLLDSCLAVQGLSDMEKAQVKMALADVLVLQDDIWQASLYYMQIDKDFKFEAIGSEAKFKNARIFYYDGDFKFAQSQLDILKESTSKLIANDAMKLSVLITDNLGLDSNYTAMYQFAQADLLLEQHQFDRAFKLYDSINKAFPAHGLADEILFRKAQAMQYQGKWPEALDYLQKIVTYHMDDILSDDAIFTMAEIYEKNLHDKEKAAEYYKKILFECKGSLLTVEARKRYRALRGDVSDSEDL</sequence>
<organism evidence="5 6">
    <name type="scientific">Fluviicola chungangensis</name>
    <dbReference type="NCBI Taxonomy" id="2597671"/>
    <lineage>
        <taxon>Bacteria</taxon>
        <taxon>Pseudomonadati</taxon>
        <taxon>Bacteroidota</taxon>
        <taxon>Flavobacteriia</taxon>
        <taxon>Flavobacteriales</taxon>
        <taxon>Crocinitomicaceae</taxon>
        <taxon>Fluviicola</taxon>
    </lineage>
</organism>
<feature type="repeat" description="TPR" evidence="3">
    <location>
        <begin position="20"/>
        <end position="53"/>
    </location>
</feature>